<dbReference type="Proteomes" id="UP000271974">
    <property type="component" value="Unassembled WGS sequence"/>
</dbReference>
<name>A0A433TLF9_ELYCH</name>
<keyword evidence="2" id="KW-1185">Reference proteome</keyword>
<sequence>HGPYTSLAPLELELSHARWGCQDITQFCEVKIHDGRVVGHCHPINHLHNHCNNHLGADPNTCGLDHAVHGSHYHCSFCCLDKACVLSAKIPASTTAATSAPATMANITAQVSTANASSSSATTSSSSNLATFSALPAGTTTPSITTA</sequence>
<dbReference type="AlphaFoldDB" id="A0A433TLF9"/>
<proteinExistence type="predicted"/>
<feature type="non-terminal residue" evidence="1">
    <location>
        <position position="147"/>
    </location>
</feature>
<reference evidence="1 2" key="1">
    <citation type="submission" date="2019-01" db="EMBL/GenBank/DDBJ databases">
        <title>A draft genome assembly of the solar-powered sea slug Elysia chlorotica.</title>
        <authorList>
            <person name="Cai H."/>
            <person name="Li Q."/>
            <person name="Fang X."/>
            <person name="Li J."/>
            <person name="Curtis N.E."/>
            <person name="Altenburger A."/>
            <person name="Shibata T."/>
            <person name="Feng M."/>
            <person name="Maeda T."/>
            <person name="Schwartz J.A."/>
            <person name="Shigenobu S."/>
            <person name="Lundholm N."/>
            <person name="Nishiyama T."/>
            <person name="Yang H."/>
            <person name="Hasebe M."/>
            <person name="Li S."/>
            <person name="Pierce S.K."/>
            <person name="Wang J."/>
        </authorList>
    </citation>
    <scope>NUCLEOTIDE SEQUENCE [LARGE SCALE GENOMIC DNA]</scope>
    <source>
        <strain evidence="1">EC2010</strain>
        <tissue evidence="1">Whole organism of an adult</tissue>
    </source>
</reference>
<evidence type="ECO:0000313" key="2">
    <source>
        <dbReference type="Proteomes" id="UP000271974"/>
    </source>
</evidence>
<dbReference type="EMBL" id="RQTK01000286">
    <property type="protein sequence ID" value="RUS82439.1"/>
    <property type="molecule type" value="Genomic_DNA"/>
</dbReference>
<evidence type="ECO:0000313" key="1">
    <source>
        <dbReference type="EMBL" id="RUS82439.1"/>
    </source>
</evidence>
<gene>
    <name evidence="1" type="ORF">EGW08_009785</name>
</gene>
<organism evidence="1 2">
    <name type="scientific">Elysia chlorotica</name>
    <name type="common">Eastern emerald elysia</name>
    <name type="synonym">Sea slug</name>
    <dbReference type="NCBI Taxonomy" id="188477"/>
    <lineage>
        <taxon>Eukaryota</taxon>
        <taxon>Metazoa</taxon>
        <taxon>Spiralia</taxon>
        <taxon>Lophotrochozoa</taxon>
        <taxon>Mollusca</taxon>
        <taxon>Gastropoda</taxon>
        <taxon>Heterobranchia</taxon>
        <taxon>Euthyneura</taxon>
        <taxon>Panpulmonata</taxon>
        <taxon>Sacoglossa</taxon>
        <taxon>Placobranchoidea</taxon>
        <taxon>Plakobranchidae</taxon>
        <taxon>Elysia</taxon>
    </lineage>
</organism>
<feature type="non-terminal residue" evidence="1">
    <location>
        <position position="1"/>
    </location>
</feature>
<accession>A0A433TLF9</accession>
<comment type="caution">
    <text evidence="1">The sequence shown here is derived from an EMBL/GenBank/DDBJ whole genome shotgun (WGS) entry which is preliminary data.</text>
</comment>
<dbReference type="OrthoDB" id="10629007at2759"/>
<protein>
    <submittedName>
        <fullName evidence="1">Uncharacterized protein</fullName>
    </submittedName>
</protein>